<sequence length="413" mass="45422">MEQKNVFAGNPLIPGKRSKIDSGALEFLLLKDEAVRAKGGARVLPVFDGRPLVVSSRSPQGVVVWSLCWQSLDRFGSKFHSSLSLGSLSEEAVTVAEEELVKKKYDKLVYLGEKDDVPFFAIDFSGVSTADSGRDARAVTQKLAQDIASVFTPANASEKCAFIDLRTLMVAADVGSKPAKEEVAIAGHARALLEWHKQAQFCSRCGTKACPLEAGQRRECSNPVCKNKSYPRIDSVVIMLVIDKERDRVILGRQSRFVPRMWSCLAGFIEPGESLEEAVRRETREEVGIDVGQVIYHSSQPWPVGPSSMSCQLMVGFFAYATSFDIKVDGEELQDAQWFTRDSVRKALTYTDYKRAEEAASLKIYNICSREKAASDAYAEQSSPMYVPGPYAIAHSLIAAWANAAPDSLLSKV</sequence>
<evidence type="ECO:0000256" key="4">
    <source>
        <dbReference type="ARBA" id="ARBA00012381"/>
    </source>
</evidence>
<evidence type="ECO:0000256" key="8">
    <source>
        <dbReference type="ARBA" id="ARBA00023027"/>
    </source>
</evidence>
<evidence type="ECO:0000256" key="5">
    <source>
        <dbReference type="ARBA" id="ARBA00022723"/>
    </source>
</evidence>
<keyword evidence="6" id="KW-0378">Hydrolase</keyword>
<evidence type="ECO:0000313" key="11">
    <source>
        <dbReference type="EMBL" id="KAL2649457.1"/>
    </source>
</evidence>
<dbReference type="Pfam" id="PF09296">
    <property type="entry name" value="NUDIX-like"/>
    <property type="match status" value="1"/>
</dbReference>
<dbReference type="InterPro" id="IPR020084">
    <property type="entry name" value="NUDIX_hydrolase_CS"/>
</dbReference>
<evidence type="ECO:0000256" key="1">
    <source>
        <dbReference type="ARBA" id="ARBA00001946"/>
    </source>
</evidence>
<reference evidence="11 12" key="1">
    <citation type="submission" date="2024-09" db="EMBL/GenBank/DDBJ databases">
        <title>Chromosome-scale assembly of Riccia fluitans.</title>
        <authorList>
            <person name="Paukszto L."/>
            <person name="Sawicki J."/>
            <person name="Karawczyk K."/>
            <person name="Piernik-Szablinska J."/>
            <person name="Szczecinska M."/>
            <person name="Mazdziarz M."/>
        </authorList>
    </citation>
    <scope>NUCLEOTIDE SEQUENCE [LARGE SCALE GENOMIC DNA]</scope>
    <source>
        <strain evidence="11">Rf_01</strain>
        <tissue evidence="11">Aerial parts of the thallus</tissue>
    </source>
</reference>
<comment type="catalytic activity">
    <reaction evidence="9">
        <text>a 5'-end NAD(+)-phospho-ribonucleoside in mRNA + H2O = a 5'-end phospho-adenosine-phospho-ribonucleoside in mRNA + beta-nicotinamide D-ribonucleotide + 2 H(+)</text>
        <dbReference type="Rhea" id="RHEA:60876"/>
        <dbReference type="Rhea" id="RHEA-COMP:15698"/>
        <dbReference type="Rhea" id="RHEA-COMP:15719"/>
        <dbReference type="ChEBI" id="CHEBI:14649"/>
        <dbReference type="ChEBI" id="CHEBI:15377"/>
        <dbReference type="ChEBI" id="CHEBI:15378"/>
        <dbReference type="ChEBI" id="CHEBI:144029"/>
        <dbReference type="ChEBI" id="CHEBI:144051"/>
    </reaction>
    <physiologicalReaction direction="left-to-right" evidence="9">
        <dbReference type="Rhea" id="RHEA:60877"/>
    </physiologicalReaction>
</comment>
<dbReference type="InterPro" id="IPR049734">
    <property type="entry name" value="NudC-like_C"/>
</dbReference>
<dbReference type="CDD" id="cd03429">
    <property type="entry name" value="NUDIX_NADH_pyrophosphatase_Nudt13"/>
    <property type="match status" value="1"/>
</dbReference>
<dbReference type="InterPro" id="IPR020476">
    <property type="entry name" value="Nudix_hydrolase"/>
</dbReference>
<evidence type="ECO:0000256" key="7">
    <source>
        <dbReference type="ARBA" id="ARBA00022842"/>
    </source>
</evidence>
<dbReference type="Proteomes" id="UP001605036">
    <property type="component" value="Unassembled WGS sequence"/>
</dbReference>
<dbReference type="Gene3D" id="3.90.79.20">
    <property type="match status" value="1"/>
</dbReference>
<keyword evidence="7" id="KW-0460">Magnesium</keyword>
<dbReference type="PROSITE" id="PS00893">
    <property type="entry name" value="NUDIX_BOX"/>
    <property type="match status" value="1"/>
</dbReference>
<dbReference type="AlphaFoldDB" id="A0ABD1ZDD1"/>
<keyword evidence="8" id="KW-0520">NAD</keyword>
<dbReference type="InterPro" id="IPR000086">
    <property type="entry name" value="NUDIX_hydrolase_dom"/>
</dbReference>
<dbReference type="FunFam" id="3.90.79.10:FF:000040">
    <property type="entry name" value="Nudix hydrolase 19, chloroplastic"/>
    <property type="match status" value="1"/>
</dbReference>
<dbReference type="Gene3D" id="3.90.79.10">
    <property type="entry name" value="Nucleoside Triphosphate Pyrophosphohydrolase"/>
    <property type="match status" value="1"/>
</dbReference>
<dbReference type="SUPFAM" id="SSF55811">
    <property type="entry name" value="Nudix"/>
    <property type="match status" value="1"/>
</dbReference>
<proteinExistence type="inferred from homology"/>
<name>A0ABD1ZDD1_9MARC</name>
<dbReference type="NCBIfam" id="NF001299">
    <property type="entry name" value="PRK00241.1"/>
    <property type="match status" value="1"/>
</dbReference>
<feature type="domain" description="Nudix hydrolase" evidence="10">
    <location>
        <begin position="231"/>
        <end position="361"/>
    </location>
</feature>
<dbReference type="PANTHER" id="PTHR42904">
    <property type="entry name" value="NUDIX HYDROLASE, NUDC SUBFAMILY"/>
    <property type="match status" value="1"/>
</dbReference>
<dbReference type="GO" id="GO:0046872">
    <property type="term" value="F:metal ion binding"/>
    <property type="evidence" value="ECO:0007669"/>
    <property type="project" value="UniProtKB-KW"/>
</dbReference>
<dbReference type="GO" id="GO:0016787">
    <property type="term" value="F:hydrolase activity"/>
    <property type="evidence" value="ECO:0007669"/>
    <property type="project" value="UniProtKB-KW"/>
</dbReference>
<dbReference type="PROSITE" id="PS51462">
    <property type="entry name" value="NUDIX"/>
    <property type="match status" value="1"/>
</dbReference>
<comment type="cofactor">
    <cofactor evidence="1">
        <name>Mg(2+)</name>
        <dbReference type="ChEBI" id="CHEBI:18420"/>
    </cofactor>
</comment>
<comment type="caution">
    <text evidence="11">The sequence shown here is derived from an EMBL/GenBank/DDBJ whole genome shotgun (WGS) entry which is preliminary data.</text>
</comment>
<evidence type="ECO:0000259" key="10">
    <source>
        <dbReference type="PROSITE" id="PS51462"/>
    </source>
</evidence>
<protein>
    <recommendedName>
        <fullName evidence="4">NAD(+) diphosphatase</fullName>
        <ecNumber evidence="4">3.6.1.22</ecNumber>
    </recommendedName>
</protein>
<accession>A0ABD1ZDD1</accession>
<organism evidence="11 12">
    <name type="scientific">Riccia fluitans</name>
    <dbReference type="NCBI Taxonomy" id="41844"/>
    <lineage>
        <taxon>Eukaryota</taxon>
        <taxon>Viridiplantae</taxon>
        <taxon>Streptophyta</taxon>
        <taxon>Embryophyta</taxon>
        <taxon>Marchantiophyta</taxon>
        <taxon>Marchantiopsida</taxon>
        <taxon>Marchantiidae</taxon>
        <taxon>Marchantiales</taxon>
        <taxon>Ricciaceae</taxon>
        <taxon>Riccia</taxon>
    </lineage>
</organism>
<dbReference type="InterPro" id="IPR050241">
    <property type="entry name" value="NAD-cap_RNA_hydrolase_NudC"/>
</dbReference>
<dbReference type="InterPro" id="IPR015797">
    <property type="entry name" value="NUDIX_hydrolase-like_dom_sf"/>
</dbReference>
<dbReference type="EMBL" id="JBHFFA010000001">
    <property type="protein sequence ID" value="KAL2649457.1"/>
    <property type="molecule type" value="Genomic_DNA"/>
</dbReference>
<evidence type="ECO:0000256" key="2">
    <source>
        <dbReference type="ARBA" id="ARBA00001947"/>
    </source>
</evidence>
<keyword evidence="12" id="KW-1185">Reference proteome</keyword>
<dbReference type="InterPro" id="IPR015375">
    <property type="entry name" value="NADH_PPase-like_N"/>
</dbReference>
<dbReference type="PANTHER" id="PTHR42904:SF6">
    <property type="entry name" value="NAD-CAPPED RNA HYDROLASE NUDT12"/>
    <property type="match status" value="1"/>
</dbReference>
<comment type="similarity">
    <text evidence="3">Belongs to the Nudix hydrolase family. NudC subfamily.</text>
</comment>
<evidence type="ECO:0000313" key="12">
    <source>
        <dbReference type="Proteomes" id="UP001605036"/>
    </source>
</evidence>
<gene>
    <name evidence="11" type="ORF">R1flu_017585</name>
</gene>
<evidence type="ECO:0000256" key="9">
    <source>
        <dbReference type="ARBA" id="ARBA00023679"/>
    </source>
</evidence>
<evidence type="ECO:0000256" key="6">
    <source>
        <dbReference type="ARBA" id="ARBA00022801"/>
    </source>
</evidence>
<dbReference type="Pfam" id="PF00293">
    <property type="entry name" value="NUDIX"/>
    <property type="match status" value="1"/>
</dbReference>
<comment type="cofactor">
    <cofactor evidence="2">
        <name>Zn(2+)</name>
        <dbReference type="ChEBI" id="CHEBI:29105"/>
    </cofactor>
</comment>
<dbReference type="EC" id="3.6.1.22" evidence="4"/>
<dbReference type="PRINTS" id="PR00502">
    <property type="entry name" value="NUDIXFAMILY"/>
</dbReference>
<evidence type="ECO:0000256" key="3">
    <source>
        <dbReference type="ARBA" id="ARBA00009595"/>
    </source>
</evidence>
<keyword evidence="5" id="KW-0479">Metal-binding</keyword>